<evidence type="ECO:0000256" key="1">
    <source>
        <dbReference type="SAM" id="MobiDB-lite"/>
    </source>
</evidence>
<proteinExistence type="predicted"/>
<comment type="caution">
    <text evidence="2">The sequence shown here is derived from an EMBL/GenBank/DDBJ whole genome shotgun (WGS) entry which is preliminary data.</text>
</comment>
<evidence type="ECO:0000313" key="2">
    <source>
        <dbReference type="EMBL" id="MBW0547299.1"/>
    </source>
</evidence>
<keyword evidence="3" id="KW-1185">Reference proteome</keyword>
<feature type="region of interest" description="Disordered" evidence="1">
    <location>
        <begin position="1"/>
        <end position="54"/>
    </location>
</feature>
<organism evidence="2 3">
    <name type="scientific">Austropuccinia psidii MF-1</name>
    <dbReference type="NCBI Taxonomy" id="1389203"/>
    <lineage>
        <taxon>Eukaryota</taxon>
        <taxon>Fungi</taxon>
        <taxon>Dikarya</taxon>
        <taxon>Basidiomycota</taxon>
        <taxon>Pucciniomycotina</taxon>
        <taxon>Pucciniomycetes</taxon>
        <taxon>Pucciniales</taxon>
        <taxon>Sphaerophragmiaceae</taxon>
        <taxon>Austropuccinia</taxon>
    </lineage>
</organism>
<sequence length="143" mass="16445">MPPPPNPSTARPALISPVRSSPIPQPRKSPMLTSKQLQHVASSRKRKEDKSTLPFPSVQVFQKREFWLIQVTREDANVENDGQDSLSRLFRKVQKNSRVVIVYLNDRMIPGTASKGMAAKFAWYEDELINYFKRTFDDLGRDK</sequence>
<dbReference type="Proteomes" id="UP000765509">
    <property type="component" value="Unassembled WGS sequence"/>
</dbReference>
<feature type="compositionally biased region" description="Polar residues" evidence="1">
    <location>
        <begin position="31"/>
        <end position="41"/>
    </location>
</feature>
<dbReference type="AlphaFoldDB" id="A0A9Q3INX4"/>
<dbReference type="EMBL" id="AVOT02052366">
    <property type="protein sequence ID" value="MBW0547299.1"/>
    <property type="molecule type" value="Genomic_DNA"/>
</dbReference>
<reference evidence="2" key="1">
    <citation type="submission" date="2021-03" db="EMBL/GenBank/DDBJ databases">
        <title>Draft genome sequence of rust myrtle Austropuccinia psidii MF-1, a brazilian biotype.</title>
        <authorList>
            <person name="Quecine M.C."/>
            <person name="Pachon D.M.R."/>
            <person name="Bonatelli M.L."/>
            <person name="Correr F.H."/>
            <person name="Franceschini L.M."/>
            <person name="Leite T.F."/>
            <person name="Margarido G.R.A."/>
            <person name="Almeida C.A."/>
            <person name="Ferrarezi J.A."/>
            <person name="Labate C.A."/>
        </authorList>
    </citation>
    <scope>NUCLEOTIDE SEQUENCE</scope>
    <source>
        <strain evidence="2">MF-1</strain>
    </source>
</reference>
<evidence type="ECO:0000313" key="3">
    <source>
        <dbReference type="Proteomes" id="UP000765509"/>
    </source>
</evidence>
<protein>
    <submittedName>
        <fullName evidence="2">Uncharacterized protein</fullName>
    </submittedName>
</protein>
<accession>A0A9Q3INX4</accession>
<name>A0A9Q3INX4_9BASI</name>
<gene>
    <name evidence="2" type="ORF">O181_087014</name>
</gene>